<dbReference type="HAMAP" id="MF_00902">
    <property type="entry name" value="TatC"/>
    <property type="match status" value="1"/>
</dbReference>
<dbReference type="PANTHER" id="PTHR30371:SF0">
    <property type="entry name" value="SEC-INDEPENDENT PROTEIN TRANSLOCASE PROTEIN TATC, CHLOROPLASTIC-RELATED"/>
    <property type="match status" value="1"/>
</dbReference>
<protein>
    <recommendedName>
        <fullName evidence="5">Sec-independent protein translocase protein TatC</fullName>
    </recommendedName>
</protein>
<keyword evidence="2 5" id="KW-0812">Transmembrane</keyword>
<comment type="subcellular location">
    <subcellularLocation>
        <location evidence="5">Cell membrane</location>
        <topology evidence="5">Multi-pass membrane protein</topology>
    </subcellularLocation>
    <subcellularLocation>
        <location evidence="1">Membrane</location>
        <topology evidence="1">Multi-pass membrane protein</topology>
    </subcellularLocation>
</comment>
<dbReference type="Proteomes" id="UP000254677">
    <property type="component" value="Unassembled WGS sequence"/>
</dbReference>
<evidence type="ECO:0000256" key="3">
    <source>
        <dbReference type="ARBA" id="ARBA00022989"/>
    </source>
</evidence>
<dbReference type="OrthoDB" id="9777044at2"/>
<comment type="subunit">
    <text evidence="5">The Tat system comprises two distinct complexes: a TatABC complex, containing multiple copies of TatA, TatB and TatC subunits, and a separate TatA complex, containing only TatA subunits. Substrates initially bind to the TatABC complex, which probably triggers association of the separate TatA complex to form the active translocon.</text>
</comment>
<dbReference type="RefSeq" id="WP_115222563.1">
    <property type="nucleotide sequence ID" value="NZ_CAXYJE010000001.1"/>
</dbReference>
<evidence type="ECO:0000256" key="1">
    <source>
        <dbReference type="ARBA" id="ARBA00004141"/>
    </source>
</evidence>
<feature type="transmembrane region" description="Helical" evidence="5">
    <location>
        <begin position="104"/>
        <end position="129"/>
    </location>
</feature>
<gene>
    <name evidence="5 6" type="primary">tatC</name>
    <name evidence="6" type="ORF">NCTC13292_03067</name>
</gene>
<sequence>MLSHLLELRKRALHIIITFFSFFLLFFFCANDLFHALISPLINALPKENSLIATQITSPVLTPIKLAGDAAMLCTAPFALLQLWCFVAPGLYRHERYNLRGALTSSLLLFCLGVLFCFYLVLPFMFQFFAKAVPLGVKFMPDMTYALDFITRMLLLFGFCFQVPLLCLTLVRLGWLDIQVLKKVRPYVIVAAFTIGMLLTPPDVLSQIMLAVPLCLLYELGIILAKYTPNKVISNYDEIAK</sequence>
<evidence type="ECO:0000256" key="4">
    <source>
        <dbReference type="ARBA" id="ARBA00023136"/>
    </source>
</evidence>
<keyword evidence="5" id="KW-1003">Cell membrane</keyword>
<keyword evidence="5" id="KW-0813">Transport</keyword>
<dbReference type="InterPro" id="IPR002033">
    <property type="entry name" value="TatC"/>
</dbReference>
<dbReference type="GO" id="GO:0043953">
    <property type="term" value="P:protein transport by the Tat complex"/>
    <property type="evidence" value="ECO:0007669"/>
    <property type="project" value="UniProtKB-UniRule"/>
</dbReference>
<keyword evidence="7" id="KW-1185">Reference proteome</keyword>
<keyword evidence="3 5" id="KW-1133">Transmembrane helix</keyword>
<name>A0A378JK11_9GAMM</name>
<evidence type="ECO:0000313" key="6">
    <source>
        <dbReference type="EMBL" id="STX45030.1"/>
    </source>
</evidence>
<evidence type="ECO:0000256" key="2">
    <source>
        <dbReference type="ARBA" id="ARBA00022692"/>
    </source>
</evidence>
<dbReference type="NCBIfam" id="TIGR00945">
    <property type="entry name" value="tatC"/>
    <property type="match status" value="1"/>
</dbReference>
<feature type="transmembrane region" description="Helical" evidence="5">
    <location>
        <begin position="70"/>
        <end position="92"/>
    </location>
</feature>
<proteinExistence type="inferred from homology"/>
<feature type="transmembrane region" description="Helical" evidence="5">
    <location>
        <begin position="207"/>
        <end position="225"/>
    </location>
</feature>
<accession>A0A378JK11</accession>
<dbReference type="GO" id="GO:0009977">
    <property type="term" value="F:proton motive force dependent protein transmembrane transporter activity"/>
    <property type="evidence" value="ECO:0007669"/>
    <property type="project" value="TreeGrafter"/>
</dbReference>
<keyword evidence="5" id="KW-0811">Translocation</keyword>
<dbReference type="GO" id="GO:0065002">
    <property type="term" value="P:intracellular protein transmembrane transport"/>
    <property type="evidence" value="ECO:0007669"/>
    <property type="project" value="TreeGrafter"/>
</dbReference>
<feature type="transmembrane region" description="Helical" evidence="5">
    <location>
        <begin position="149"/>
        <end position="172"/>
    </location>
</feature>
<evidence type="ECO:0000313" key="7">
    <source>
        <dbReference type="Proteomes" id="UP000254677"/>
    </source>
</evidence>
<evidence type="ECO:0000256" key="5">
    <source>
        <dbReference type="HAMAP-Rule" id="MF_00902"/>
    </source>
</evidence>
<dbReference type="AlphaFoldDB" id="A0A378JK11"/>
<comment type="function">
    <text evidence="5">Part of the twin-arginine translocation (Tat) system that transports large folded proteins containing a characteristic twin-arginine motif in their signal peptide across membranes. Together with TatB, TatC is part of a receptor directly interacting with Tat signal peptides.</text>
</comment>
<dbReference type="Pfam" id="PF00902">
    <property type="entry name" value="TatC"/>
    <property type="match status" value="1"/>
</dbReference>
<reference evidence="6 7" key="1">
    <citation type="submission" date="2018-06" db="EMBL/GenBank/DDBJ databases">
        <authorList>
            <consortium name="Pathogen Informatics"/>
            <person name="Doyle S."/>
        </authorList>
    </citation>
    <scope>NUCLEOTIDE SEQUENCE [LARGE SCALE GENOMIC DNA]</scope>
    <source>
        <strain evidence="6 7">NCTC13292</strain>
    </source>
</reference>
<feature type="transmembrane region" description="Helical" evidence="5">
    <location>
        <begin position="12"/>
        <end position="38"/>
    </location>
</feature>
<dbReference type="PRINTS" id="PR01840">
    <property type="entry name" value="TATCFAMILY"/>
</dbReference>
<feature type="transmembrane region" description="Helical" evidence="5">
    <location>
        <begin position="184"/>
        <end position="201"/>
    </location>
</feature>
<keyword evidence="4 5" id="KW-0472">Membrane</keyword>
<dbReference type="GO" id="GO:0033281">
    <property type="term" value="C:TAT protein transport complex"/>
    <property type="evidence" value="ECO:0007669"/>
    <property type="project" value="UniProtKB-UniRule"/>
</dbReference>
<organism evidence="6 7">
    <name type="scientific">Legionella donaldsonii</name>
    <dbReference type="NCBI Taxonomy" id="45060"/>
    <lineage>
        <taxon>Bacteria</taxon>
        <taxon>Pseudomonadati</taxon>
        <taxon>Pseudomonadota</taxon>
        <taxon>Gammaproteobacteria</taxon>
        <taxon>Legionellales</taxon>
        <taxon>Legionellaceae</taxon>
        <taxon>Legionella</taxon>
    </lineage>
</organism>
<keyword evidence="5" id="KW-0653">Protein transport</keyword>
<comment type="similarity">
    <text evidence="5">Belongs to the TatC family.</text>
</comment>
<dbReference type="PANTHER" id="PTHR30371">
    <property type="entry name" value="SEC-INDEPENDENT PROTEIN TRANSLOCASE PROTEIN TATC"/>
    <property type="match status" value="1"/>
</dbReference>
<dbReference type="EMBL" id="UGOA01000001">
    <property type="protein sequence ID" value="STX45030.1"/>
    <property type="molecule type" value="Genomic_DNA"/>
</dbReference>